<evidence type="ECO:0000256" key="8">
    <source>
        <dbReference type="ARBA" id="ARBA00023242"/>
    </source>
</evidence>
<evidence type="ECO:0000256" key="2">
    <source>
        <dbReference type="ARBA" id="ARBA00005485"/>
    </source>
</evidence>
<dbReference type="CDD" id="cd14707">
    <property type="entry name" value="bZIP_plant_BZIP46"/>
    <property type="match status" value="1"/>
</dbReference>
<dbReference type="Pfam" id="PF00170">
    <property type="entry name" value="bZIP_1"/>
    <property type="match status" value="1"/>
</dbReference>
<organism evidence="11 12">
    <name type="scientific">Ensete ventricosum</name>
    <name type="common">Abyssinian banana</name>
    <name type="synonym">Musa ensete</name>
    <dbReference type="NCBI Taxonomy" id="4639"/>
    <lineage>
        <taxon>Eukaryota</taxon>
        <taxon>Viridiplantae</taxon>
        <taxon>Streptophyta</taxon>
        <taxon>Embryophyta</taxon>
        <taxon>Tracheophyta</taxon>
        <taxon>Spermatophyta</taxon>
        <taxon>Magnoliopsida</taxon>
        <taxon>Liliopsida</taxon>
        <taxon>Zingiberales</taxon>
        <taxon>Musaceae</taxon>
        <taxon>Ensete</taxon>
    </lineage>
</organism>
<keyword evidence="5 9" id="KW-0175">Coiled coil</keyword>
<keyword evidence="4" id="KW-0805">Transcription regulation</keyword>
<dbReference type="EMBL" id="JAQQAF010000002">
    <property type="protein sequence ID" value="KAJ8504200.1"/>
    <property type="molecule type" value="Genomic_DNA"/>
</dbReference>
<feature type="coiled-coil region" evidence="9">
    <location>
        <begin position="725"/>
        <end position="840"/>
    </location>
</feature>
<comment type="subcellular location">
    <subcellularLocation>
        <location evidence="1">Nucleus</location>
    </subcellularLocation>
</comment>
<name>A0AAV8RNB5_ENSVE</name>
<evidence type="ECO:0000256" key="7">
    <source>
        <dbReference type="ARBA" id="ARBA00023163"/>
    </source>
</evidence>
<dbReference type="FunFam" id="1.20.5.170:FF:000048">
    <property type="entry name" value="ABSCISIC ACID-INSENSITIVE 5-like protein 5"/>
    <property type="match status" value="1"/>
</dbReference>
<evidence type="ECO:0000313" key="12">
    <source>
        <dbReference type="Proteomes" id="UP001222027"/>
    </source>
</evidence>
<sequence>MGGGADGETPLARQGSIYSLTFDEFQSTLGGLGKDLGSMNMDELLKNIWNAEESYAMAATLGEGGGGGGAGGAPGLQRQGSLTLPRTVSHKTVDEVWRGFVDASASASSSGQGPVVVGSSYVPRQPTLGEMTLEEFLVRAGVAREELTPSPIPPGPADTKINTPSVFFGTISSSTGLSLGFNRQNPSNGNVANAPIPHSSAANFGMTTTVARPYAALMPSETGVDMGNPQGMRAGGLVSFGDAGMDNQLMKGMVGLGTAGVVTAKGSPATHLSPDVLGKANGDLSSVSPAPYTVNSGMRRRKHSGAVEKVIERRQRRMIKNRESAARSRARKQAYTVELEAEVAKLKEQNQELQKKQAEMLEMQKNQALQMISQQNGPKKQCLRRTQTAKMEFLASDIANYGLILFWLEAFWLHQLVFRIAAAAALSDVLGQTVALCNSYRSSSCLLKGNSERKVHRKVIKRSHKGHKSRSTKIESGVTVISTSFPVNYSDCISINMSKSETQSHMLIDYIDNAQAEVNVSASKLPESLKKDDVNRGYVDTAAPFESVKEAISKFGGLIDWEAQTLEEVLKLSSPRSSSRTSKLLDSLKKVNINQAYIDTAAPFESVKDAINKFGGTVDWEAQTAVTIERHKNVQLELEKAQEEIMKCKQQYEAVESIKEHVTKELSSMKKLVEELKQSLEKARPQDSELIGVRLKEIEERIANFASVAANTDDIEIDKERIANFTAAVAELRLVKQELESMESEHAVLVEERNTALRKAKDFDVASKEIEKTIEDLNLALVEIKESIELSHSARSEAEEQRTSAALALEQDKLIWQKELRLAEDEVERLKEQLLSTDDVKSKLNKASSLLSGLKDELALYMKAKPNRDAKSTQERKLVDHTGDVEETTPLALNPKELDEVRSRLEKANNEINCLRVASSSLKSELEMERAYVSTLKQRNVLASVLVSSLEDELNRTKTELGKEVEQAKALERAAEEADRAKDEACPMENVANSTLKAMTSMEFEDSSNLVTLSIEEYFKLREKASEAEEIANGRVISAIEQVKAAKDLELRSLQELEEVKEMIQERKTALRAAEEKAKRATEGKLGMEQELRTWRANQEEQRKARGAATRLPELSVEARNCVRKADAGIDESPLMANPKPQMTRSNTTNIIGASKRGKRSFFRRIAMLFTGKKTHSVE</sequence>
<reference evidence="11 12" key="1">
    <citation type="submission" date="2022-12" db="EMBL/GenBank/DDBJ databases">
        <title>Chromosome-scale assembly of the Ensete ventricosum genome.</title>
        <authorList>
            <person name="Dussert Y."/>
            <person name="Stocks J."/>
            <person name="Wendawek A."/>
            <person name="Woldeyes F."/>
            <person name="Nichols R.A."/>
            <person name="Borrell J.S."/>
        </authorList>
    </citation>
    <scope>NUCLEOTIDE SEQUENCE [LARGE SCALE GENOMIC DNA]</scope>
    <source>
        <strain evidence="12">cv. Maze</strain>
        <tissue evidence="11">Seeds</tissue>
    </source>
</reference>
<dbReference type="Proteomes" id="UP001222027">
    <property type="component" value="Unassembled WGS sequence"/>
</dbReference>
<dbReference type="GO" id="GO:0009738">
    <property type="term" value="P:abscisic acid-activated signaling pathway"/>
    <property type="evidence" value="ECO:0007669"/>
    <property type="project" value="UniProtKB-KW"/>
</dbReference>
<dbReference type="InterPro" id="IPR004827">
    <property type="entry name" value="bZIP"/>
</dbReference>
<evidence type="ECO:0000259" key="10">
    <source>
        <dbReference type="PROSITE" id="PS50217"/>
    </source>
</evidence>
<evidence type="ECO:0000256" key="6">
    <source>
        <dbReference type="ARBA" id="ARBA00023125"/>
    </source>
</evidence>
<dbReference type="Pfam" id="PF05701">
    <property type="entry name" value="WEMBL"/>
    <property type="match status" value="3"/>
</dbReference>
<evidence type="ECO:0000256" key="4">
    <source>
        <dbReference type="ARBA" id="ARBA00023015"/>
    </source>
</evidence>
<dbReference type="GO" id="GO:0003677">
    <property type="term" value="F:DNA binding"/>
    <property type="evidence" value="ECO:0007669"/>
    <property type="project" value="UniProtKB-KW"/>
</dbReference>
<evidence type="ECO:0000256" key="1">
    <source>
        <dbReference type="ARBA" id="ARBA00004123"/>
    </source>
</evidence>
<keyword evidence="6" id="KW-0238">DNA-binding</keyword>
<protein>
    <recommendedName>
        <fullName evidence="10">BZIP domain-containing protein</fullName>
    </recommendedName>
</protein>
<evidence type="ECO:0000256" key="9">
    <source>
        <dbReference type="SAM" id="Coils"/>
    </source>
</evidence>
<dbReference type="PANTHER" id="PTHR32054">
    <property type="entry name" value="HEAVY CHAIN, PUTATIVE, EXPRESSED-RELATED-RELATED"/>
    <property type="match status" value="1"/>
</dbReference>
<feature type="coiled-coil region" evidence="9">
    <location>
        <begin position="631"/>
        <end position="679"/>
    </location>
</feature>
<comment type="caution">
    <text evidence="11">The sequence shown here is derived from an EMBL/GenBank/DDBJ whole genome shotgun (WGS) entry which is preliminary data.</text>
</comment>
<dbReference type="GO" id="GO:0005634">
    <property type="term" value="C:nucleus"/>
    <property type="evidence" value="ECO:0007669"/>
    <property type="project" value="UniProtKB-SubCell"/>
</dbReference>
<dbReference type="AlphaFoldDB" id="A0AAV8RNB5"/>
<feature type="domain" description="BZIP" evidence="10">
    <location>
        <begin position="311"/>
        <end position="360"/>
    </location>
</feature>
<dbReference type="SUPFAM" id="SSF57959">
    <property type="entry name" value="Leucine zipper domain"/>
    <property type="match status" value="1"/>
</dbReference>
<evidence type="ECO:0000313" key="11">
    <source>
        <dbReference type="EMBL" id="KAJ8504200.1"/>
    </source>
</evidence>
<keyword evidence="7" id="KW-0804">Transcription</keyword>
<evidence type="ECO:0000256" key="5">
    <source>
        <dbReference type="ARBA" id="ARBA00023054"/>
    </source>
</evidence>
<feature type="coiled-coil region" evidence="9">
    <location>
        <begin position="332"/>
        <end position="366"/>
    </location>
</feature>
<dbReference type="PROSITE" id="PS00036">
    <property type="entry name" value="BZIP_BASIC"/>
    <property type="match status" value="1"/>
</dbReference>
<feature type="coiled-coil region" evidence="9">
    <location>
        <begin position="898"/>
        <end position="984"/>
    </location>
</feature>
<accession>A0AAV8RNB5</accession>
<dbReference type="PANTHER" id="PTHR32054:SF31">
    <property type="entry name" value="PROTEIN WEAK CHLOROPLAST MOVEMENT UNDER BLUE LIGHT 1"/>
    <property type="match status" value="1"/>
</dbReference>
<dbReference type="InterPro" id="IPR046347">
    <property type="entry name" value="bZIP_sf"/>
</dbReference>
<evidence type="ECO:0000256" key="3">
    <source>
        <dbReference type="ARBA" id="ARBA00022682"/>
    </source>
</evidence>
<keyword evidence="12" id="KW-1185">Reference proteome</keyword>
<keyword evidence="3" id="KW-0938">Abscisic acid signaling pathway</keyword>
<dbReference type="GO" id="GO:0009904">
    <property type="term" value="P:chloroplast accumulation movement"/>
    <property type="evidence" value="ECO:0007669"/>
    <property type="project" value="TreeGrafter"/>
</dbReference>
<proteinExistence type="inferred from homology"/>
<keyword evidence="8" id="KW-0539">Nucleus</keyword>
<dbReference type="PROSITE" id="PS50217">
    <property type="entry name" value="BZIP"/>
    <property type="match status" value="1"/>
</dbReference>
<comment type="similarity">
    <text evidence="2">Belongs to the WEB family.</text>
</comment>
<gene>
    <name evidence="11" type="ORF">OPV22_005086</name>
</gene>
<dbReference type="InterPro" id="IPR008545">
    <property type="entry name" value="Web"/>
</dbReference>
<dbReference type="GO" id="GO:0009903">
    <property type="term" value="P:chloroplast avoidance movement"/>
    <property type="evidence" value="ECO:0007669"/>
    <property type="project" value="TreeGrafter"/>
</dbReference>
<dbReference type="Gene3D" id="1.20.5.170">
    <property type="match status" value="1"/>
</dbReference>
<dbReference type="GO" id="GO:0005829">
    <property type="term" value="C:cytosol"/>
    <property type="evidence" value="ECO:0007669"/>
    <property type="project" value="TreeGrafter"/>
</dbReference>
<feature type="coiled-coil region" evidence="9">
    <location>
        <begin position="1040"/>
        <end position="1091"/>
    </location>
</feature>
<dbReference type="SMART" id="SM00338">
    <property type="entry name" value="BRLZ"/>
    <property type="match status" value="1"/>
</dbReference>
<dbReference type="GO" id="GO:0003700">
    <property type="term" value="F:DNA-binding transcription factor activity"/>
    <property type="evidence" value="ECO:0007669"/>
    <property type="project" value="InterPro"/>
</dbReference>